<sequence>MSKRSIDELHLEITERSNWQPFYENRERACPIFVLAPDENLDEWVRAGALEGQRALDIGCGNARNAIYLARQGFAVDAVDQSASAVKWAREEVGKAGVAVAVHCTSIFDRELRAGTYDFAYDSGCFHHIPPHQRTRYVHLVSSALKPGGAFGLVCFTPEGGNNFPDDEVYERGSLGWGLGYDEERLRHLWGAEFDILVFRRMRNQPEGAKLFGKDFLWTMLARRK</sequence>
<evidence type="ECO:0000313" key="5">
    <source>
        <dbReference type="EMBL" id="NKE65268.1"/>
    </source>
</evidence>
<reference evidence="5 6" key="1">
    <citation type="journal article" date="2020" name="Nature">
        <title>Bacterial chemolithoautotrophy via manganese oxidation.</title>
        <authorList>
            <person name="Yu H."/>
            <person name="Leadbetter J.R."/>
        </authorList>
    </citation>
    <scope>NUCLEOTIDE SEQUENCE [LARGE SCALE GENOMIC DNA]</scope>
    <source>
        <strain evidence="5 6">RBP-1</strain>
    </source>
</reference>
<dbReference type="Proteomes" id="UP000521868">
    <property type="component" value="Unassembled WGS sequence"/>
</dbReference>
<keyword evidence="6" id="KW-1185">Reference proteome</keyword>
<proteinExistence type="predicted"/>
<evidence type="ECO:0000313" key="6">
    <source>
        <dbReference type="Proteomes" id="UP000521868"/>
    </source>
</evidence>
<gene>
    <name evidence="5" type="ORF">RAMLITH_05495</name>
</gene>
<evidence type="ECO:0000259" key="4">
    <source>
        <dbReference type="Pfam" id="PF13649"/>
    </source>
</evidence>
<accession>A0A7X6DDW6</accession>
<evidence type="ECO:0000256" key="2">
    <source>
        <dbReference type="ARBA" id="ARBA00022679"/>
    </source>
</evidence>
<name>A0A7X6DDW6_9BURK</name>
<dbReference type="PANTHER" id="PTHR43464:SF19">
    <property type="entry name" value="UBIQUINONE BIOSYNTHESIS O-METHYLTRANSFERASE, MITOCHONDRIAL"/>
    <property type="match status" value="1"/>
</dbReference>
<keyword evidence="3" id="KW-0949">S-adenosyl-L-methionine</keyword>
<evidence type="ECO:0000256" key="3">
    <source>
        <dbReference type="ARBA" id="ARBA00022691"/>
    </source>
</evidence>
<feature type="domain" description="Methyltransferase" evidence="4">
    <location>
        <begin position="56"/>
        <end position="149"/>
    </location>
</feature>
<keyword evidence="2 5" id="KW-0808">Transferase</keyword>
<dbReference type="Gene3D" id="3.40.50.150">
    <property type="entry name" value="Vaccinia Virus protein VP39"/>
    <property type="match status" value="1"/>
</dbReference>
<dbReference type="GO" id="GO:0008168">
    <property type="term" value="F:methyltransferase activity"/>
    <property type="evidence" value="ECO:0007669"/>
    <property type="project" value="UniProtKB-KW"/>
</dbReference>
<dbReference type="EMBL" id="VTOX01000001">
    <property type="protein sequence ID" value="NKE65268.1"/>
    <property type="molecule type" value="Genomic_DNA"/>
</dbReference>
<dbReference type="RefSeq" id="WP_168106283.1">
    <property type="nucleotide sequence ID" value="NZ_VTOX01000001.1"/>
</dbReference>
<dbReference type="SUPFAM" id="SSF53335">
    <property type="entry name" value="S-adenosyl-L-methionine-dependent methyltransferases"/>
    <property type="match status" value="1"/>
</dbReference>
<dbReference type="AlphaFoldDB" id="A0A7X6DDW6"/>
<dbReference type="InterPro" id="IPR029063">
    <property type="entry name" value="SAM-dependent_MTases_sf"/>
</dbReference>
<dbReference type="GO" id="GO:0032259">
    <property type="term" value="P:methylation"/>
    <property type="evidence" value="ECO:0007669"/>
    <property type="project" value="UniProtKB-KW"/>
</dbReference>
<dbReference type="Pfam" id="PF13649">
    <property type="entry name" value="Methyltransf_25"/>
    <property type="match status" value="1"/>
</dbReference>
<dbReference type="InterPro" id="IPR041698">
    <property type="entry name" value="Methyltransf_25"/>
</dbReference>
<dbReference type="PANTHER" id="PTHR43464">
    <property type="entry name" value="METHYLTRANSFERASE"/>
    <property type="match status" value="1"/>
</dbReference>
<organism evidence="5 6">
    <name type="scientific">Ramlibacter lithotrophicus</name>
    <dbReference type="NCBI Taxonomy" id="2606681"/>
    <lineage>
        <taxon>Bacteria</taxon>
        <taxon>Pseudomonadati</taxon>
        <taxon>Pseudomonadota</taxon>
        <taxon>Betaproteobacteria</taxon>
        <taxon>Burkholderiales</taxon>
        <taxon>Comamonadaceae</taxon>
        <taxon>Ramlibacter</taxon>
    </lineage>
</organism>
<dbReference type="CDD" id="cd02440">
    <property type="entry name" value="AdoMet_MTases"/>
    <property type="match status" value="1"/>
</dbReference>
<protein>
    <submittedName>
        <fullName evidence="5">Class I SAM-dependent methyltransferase</fullName>
    </submittedName>
</protein>
<evidence type="ECO:0000256" key="1">
    <source>
        <dbReference type="ARBA" id="ARBA00022603"/>
    </source>
</evidence>
<comment type="caution">
    <text evidence="5">The sequence shown here is derived from an EMBL/GenBank/DDBJ whole genome shotgun (WGS) entry which is preliminary data.</text>
</comment>
<keyword evidence="1 5" id="KW-0489">Methyltransferase</keyword>